<gene>
    <name evidence="3" type="ORF">H7J73_08515</name>
</gene>
<name>A0ABT3C9C5_9MYCO</name>
<reference evidence="3 4" key="1">
    <citation type="journal article" date="2022" name="BMC Genomics">
        <title>Comparative genome analysis of mycobacteria focusing on tRNA and non-coding RNA.</title>
        <authorList>
            <person name="Behra P.R.K."/>
            <person name="Pettersson B.M.F."/>
            <person name="Ramesh M."/>
            <person name="Das S."/>
            <person name="Dasgupta S."/>
            <person name="Kirsebom L.A."/>
        </authorList>
    </citation>
    <scope>NUCLEOTIDE SEQUENCE [LARGE SCALE GENOMIC DNA]</scope>
    <source>
        <strain evidence="3 4">DSM 44078</strain>
    </source>
</reference>
<protein>
    <submittedName>
        <fullName evidence="3">HNH endonuclease</fullName>
    </submittedName>
</protein>
<dbReference type="RefSeq" id="WP_264066909.1">
    <property type="nucleotide sequence ID" value="NZ_JACKTY010000020.1"/>
</dbReference>
<evidence type="ECO:0000313" key="4">
    <source>
        <dbReference type="Proteomes" id="UP001526201"/>
    </source>
</evidence>
<sequence length="109" mass="12288">MAGQRNTATRDRHRRAIQRGHPDCGSTHHDCRRKHPDCGICGEPIDYELPHLDPFEFVVDHVVPLIAGGPDELPNKQAAHRCCNRDKSDHVEDEQQASTGVVFVTARTW</sequence>
<evidence type="ECO:0000259" key="2">
    <source>
        <dbReference type="Pfam" id="PF01844"/>
    </source>
</evidence>
<keyword evidence="3" id="KW-0540">Nuclease</keyword>
<evidence type="ECO:0000313" key="3">
    <source>
        <dbReference type="EMBL" id="MCV7226074.1"/>
    </source>
</evidence>
<comment type="caution">
    <text evidence="3">The sequence shown here is derived from an EMBL/GenBank/DDBJ whole genome shotgun (WGS) entry which is preliminary data.</text>
</comment>
<dbReference type="GO" id="GO:0004519">
    <property type="term" value="F:endonuclease activity"/>
    <property type="evidence" value="ECO:0007669"/>
    <property type="project" value="UniProtKB-KW"/>
</dbReference>
<dbReference type="CDD" id="cd00085">
    <property type="entry name" value="HNHc"/>
    <property type="match status" value="1"/>
</dbReference>
<keyword evidence="3" id="KW-0255">Endonuclease</keyword>
<dbReference type="Pfam" id="PF01844">
    <property type="entry name" value="HNH"/>
    <property type="match status" value="1"/>
</dbReference>
<accession>A0ABT3C9C5</accession>
<evidence type="ECO:0000256" key="1">
    <source>
        <dbReference type="SAM" id="MobiDB-lite"/>
    </source>
</evidence>
<dbReference type="Proteomes" id="UP001526201">
    <property type="component" value="Unassembled WGS sequence"/>
</dbReference>
<dbReference type="InterPro" id="IPR003615">
    <property type="entry name" value="HNH_nuc"/>
</dbReference>
<feature type="region of interest" description="Disordered" evidence="1">
    <location>
        <begin position="1"/>
        <end position="32"/>
    </location>
</feature>
<keyword evidence="4" id="KW-1185">Reference proteome</keyword>
<feature type="compositionally biased region" description="Basic and acidic residues" evidence="1">
    <location>
        <begin position="20"/>
        <end position="29"/>
    </location>
</feature>
<feature type="domain" description="HNH" evidence="2">
    <location>
        <begin position="38"/>
        <end position="89"/>
    </location>
</feature>
<dbReference type="Gene3D" id="1.10.30.50">
    <property type="match status" value="1"/>
</dbReference>
<dbReference type="EMBL" id="JACKTY010000020">
    <property type="protein sequence ID" value="MCV7226074.1"/>
    <property type="molecule type" value="Genomic_DNA"/>
</dbReference>
<organism evidence="3 4">
    <name type="scientific">Mycolicibacterium komossense</name>
    <dbReference type="NCBI Taxonomy" id="1779"/>
    <lineage>
        <taxon>Bacteria</taxon>
        <taxon>Bacillati</taxon>
        <taxon>Actinomycetota</taxon>
        <taxon>Actinomycetes</taxon>
        <taxon>Mycobacteriales</taxon>
        <taxon>Mycobacteriaceae</taxon>
        <taxon>Mycolicibacterium</taxon>
    </lineage>
</organism>
<proteinExistence type="predicted"/>
<keyword evidence="3" id="KW-0378">Hydrolase</keyword>
<dbReference type="InterPro" id="IPR002711">
    <property type="entry name" value="HNH"/>
</dbReference>